<name>A0ABV8K7J9_9BACL</name>
<feature type="transmembrane region" description="Helical" evidence="7">
    <location>
        <begin position="144"/>
        <end position="162"/>
    </location>
</feature>
<evidence type="ECO:0000256" key="6">
    <source>
        <dbReference type="ARBA" id="ARBA00023136"/>
    </source>
</evidence>
<comment type="caution">
    <text evidence="9">The sequence shown here is derived from an EMBL/GenBank/DDBJ whole genome shotgun (WGS) entry which is preliminary data.</text>
</comment>
<gene>
    <name evidence="9" type="ORF">ACFOZ8_20310</name>
</gene>
<keyword evidence="3" id="KW-1003">Cell membrane</keyword>
<sequence>MERRTPIWTTVKYLSLLVAVFGVLYPPYIIVANAFKTREEFNLKPATSLPDSFLNFSNFGQAYQAADMTSAFGNQLIIIVCTLVLNIALGSAFCYAVGRFQFKGSGLIIGLFMFATIIPGITTQVVNFKTIQGLGLHDHLGGPVLLYVGADVLMIFIYLQFIRNIPYELDESAMIEGASLLKIFTTIIFPLLVPATATIAILKVISIYNDFFVPLLYLPSPEKVVVSTSLMRFFGNNSGDWQMVSAALLIIMIPTALLYLFLQRYIFAGVTNGAVK</sequence>
<dbReference type="PANTHER" id="PTHR43744:SF3">
    <property type="entry name" value="LACTOSE TRANSPORT SYSTEM PERMEASE PROTEIN LACG"/>
    <property type="match status" value="1"/>
</dbReference>
<evidence type="ECO:0000256" key="2">
    <source>
        <dbReference type="ARBA" id="ARBA00022448"/>
    </source>
</evidence>
<dbReference type="Gene3D" id="1.10.3720.10">
    <property type="entry name" value="MetI-like"/>
    <property type="match status" value="1"/>
</dbReference>
<dbReference type="Pfam" id="PF00528">
    <property type="entry name" value="BPD_transp_1"/>
    <property type="match status" value="1"/>
</dbReference>
<keyword evidence="6 7" id="KW-0472">Membrane</keyword>
<comment type="similarity">
    <text evidence="7">Belongs to the binding-protein-dependent transport system permease family.</text>
</comment>
<dbReference type="PANTHER" id="PTHR43744">
    <property type="entry name" value="ABC TRANSPORTER PERMEASE PROTEIN MG189-RELATED-RELATED"/>
    <property type="match status" value="1"/>
</dbReference>
<evidence type="ECO:0000313" key="9">
    <source>
        <dbReference type="EMBL" id="MFC4101999.1"/>
    </source>
</evidence>
<feature type="domain" description="ABC transmembrane type-1" evidence="8">
    <location>
        <begin position="72"/>
        <end position="262"/>
    </location>
</feature>
<feature type="transmembrane region" description="Helical" evidence="7">
    <location>
        <begin position="76"/>
        <end position="98"/>
    </location>
</feature>
<reference evidence="10" key="1">
    <citation type="journal article" date="2019" name="Int. J. Syst. Evol. Microbiol.">
        <title>The Global Catalogue of Microorganisms (GCM) 10K type strain sequencing project: providing services to taxonomists for standard genome sequencing and annotation.</title>
        <authorList>
            <consortium name="The Broad Institute Genomics Platform"/>
            <consortium name="The Broad Institute Genome Sequencing Center for Infectious Disease"/>
            <person name="Wu L."/>
            <person name="Ma J."/>
        </authorList>
    </citation>
    <scope>NUCLEOTIDE SEQUENCE [LARGE SCALE GENOMIC DNA]</scope>
    <source>
        <strain evidence="10">IBRC-M 10987</strain>
    </source>
</reference>
<organism evidence="9 10">
    <name type="scientific">Paenibacillus xanthanilyticus</name>
    <dbReference type="NCBI Taxonomy" id="1783531"/>
    <lineage>
        <taxon>Bacteria</taxon>
        <taxon>Bacillati</taxon>
        <taxon>Bacillota</taxon>
        <taxon>Bacilli</taxon>
        <taxon>Bacillales</taxon>
        <taxon>Paenibacillaceae</taxon>
        <taxon>Paenibacillus</taxon>
    </lineage>
</organism>
<dbReference type="EMBL" id="JBHSAM010000028">
    <property type="protein sequence ID" value="MFC4101999.1"/>
    <property type="molecule type" value="Genomic_DNA"/>
</dbReference>
<accession>A0ABV8K7J9</accession>
<evidence type="ECO:0000256" key="1">
    <source>
        <dbReference type="ARBA" id="ARBA00004651"/>
    </source>
</evidence>
<dbReference type="RefSeq" id="WP_377720585.1">
    <property type="nucleotide sequence ID" value="NZ_JBHSAM010000028.1"/>
</dbReference>
<evidence type="ECO:0000256" key="7">
    <source>
        <dbReference type="RuleBase" id="RU363032"/>
    </source>
</evidence>
<evidence type="ECO:0000256" key="3">
    <source>
        <dbReference type="ARBA" id="ARBA00022475"/>
    </source>
</evidence>
<keyword evidence="5 7" id="KW-1133">Transmembrane helix</keyword>
<feature type="transmembrane region" description="Helical" evidence="7">
    <location>
        <begin position="12"/>
        <end position="35"/>
    </location>
</feature>
<feature type="transmembrane region" description="Helical" evidence="7">
    <location>
        <begin position="183"/>
        <end position="208"/>
    </location>
</feature>
<keyword evidence="10" id="KW-1185">Reference proteome</keyword>
<dbReference type="InterPro" id="IPR035906">
    <property type="entry name" value="MetI-like_sf"/>
</dbReference>
<keyword evidence="2 7" id="KW-0813">Transport</keyword>
<comment type="subcellular location">
    <subcellularLocation>
        <location evidence="1 7">Cell membrane</location>
        <topology evidence="1 7">Multi-pass membrane protein</topology>
    </subcellularLocation>
</comment>
<dbReference type="InterPro" id="IPR000515">
    <property type="entry name" value="MetI-like"/>
</dbReference>
<dbReference type="CDD" id="cd06261">
    <property type="entry name" value="TM_PBP2"/>
    <property type="match status" value="1"/>
</dbReference>
<evidence type="ECO:0000256" key="4">
    <source>
        <dbReference type="ARBA" id="ARBA00022692"/>
    </source>
</evidence>
<dbReference type="SUPFAM" id="SSF161098">
    <property type="entry name" value="MetI-like"/>
    <property type="match status" value="1"/>
</dbReference>
<feature type="transmembrane region" description="Helical" evidence="7">
    <location>
        <begin position="241"/>
        <end position="262"/>
    </location>
</feature>
<proteinExistence type="inferred from homology"/>
<evidence type="ECO:0000313" key="10">
    <source>
        <dbReference type="Proteomes" id="UP001595715"/>
    </source>
</evidence>
<protein>
    <submittedName>
        <fullName evidence="9">Carbohydrate ABC transporter permease</fullName>
    </submittedName>
</protein>
<dbReference type="Proteomes" id="UP001595715">
    <property type="component" value="Unassembled WGS sequence"/>
</dbReference>
<evidence type="ECO:0000259" key="8">
    <source>
        <dbReference type="PROSITE" id="PS50928"/>
    </source>
</evidence>
<feature type="transmembrane region" description="Helical" evidence="7">
    <location>
        <begin position="105"/>
        <end position="124"/>
    </location>
</feature>
<dbReference type="PROSITE" id="PS50928">
    <property type="entry name" value="ABC_TM1"/>
    <property type="match status" value="1"/>
</dbReference>
<keyword evidence="4 7" id="KW-0812">Transmembrane</keyword>
<evidence type="ECO:0000256" key="5">
    <source>
        <dbReference type="ARBA" id="ARBA00022989"/>
    </source>
</evidence>